<dbReference type="AlphaFoldDB" id="A0A0E9V577"/>
<reference evidence="2" key="1">
    <citation type="submission" date="2014-11" db="EMBL/GenBank/DDBJ databases">
        <authorList>
            <person name="Amaro Gonzalez C."/>
        </authorList>
    </citation>
    <scope>NUCLEOTIDE SEQUENCE</scope>
</reference>
<accession>A0A0E9V577</accession>
<protein>
    <submittedName>
        <fullName evidence="2">Uncharacterized protein</fullName>
    </submittedName>
</protein>
<evidence type="ECO:0000256" key="1">
    <source>
        <dbReference type="SAM" id="MobiDB-lite"/>
    </source>
</evidence>
<name>A0A0E9V577_ANGAN</name>
<dbReference type="EMBL" id="GBXM01035967">
    <property type="protein sequence ID" value="JAH72610.1"/>
    <property type="molecule type" value="Transcribed_RNA"/>
</dbReference>
<evidence type="ECO:0000313" key="2">
    <source>
        <dbReference type="EMBL" id="JAH72610.1"/>
    </source>
</evidence>
<feature type="region of interest" description="Disordered" evidence="1">
    <location>
        <begin position="1"/>
        <end position="20"/>
    </location>
</feature>
<proteinExistence type="predicted"/>
<organism evidence="2">
    <name type="scientific">Anguilla anguilla</name>
    <name type="common">European freshwater eel</name>
    <name type="synonym">Muraena anguilla</name>
    <dbReference type="NCBI Taxonomy" id="7936"/>
    <lineage>
        <taxon>Eukaryota</taxon>
        <taxon>Metazoa</taxon>
        <taxon>Chordata</taxon>
        <taxon>Craniata</taxon>
        <taxon>Vertebrata</taxon>
        <taxon>Euteleostomi</taxon>
        <taxon>Actinopterygii</taxon>
        <taxon>Neopterygii</taxon>
        <taxon>Teleostei</taxon>
        <taxon>Anguilliformes</taxon>
        <taxon>Anguillidae</taxon>
        <taxon>Anguilla</taxon>
    </lineage>
</organism>
<sequence>MFSQARNGLWHSLDLKTGWH</sequence>
<reference evidence="2" key="2">
    <citation type="journal article" date="2015" name="Fish Shellfish Immunol.">
        <title>Early steps in the European eel (Anguilla anguilla)-Vibrio vulnificus interaction in the gills: Role of the RtxA13 toxin.</title>
        <authorList>
            <person name="Callol A."/>
            <person name="Pajuelo D."/>
            <person name="Ebbesson L."/>
            <person name="Teles M."/>
            <person name="MacKenzie S."/>
            <person name="Amaro C."/>
        </authorList>
    </citation>
    <scope>NUCLEOTIDE SEQUENCE</scope>
</reference>